<dbReference type="Gene3D" id="3.40.50.150">
    <property type="entry name" value="Vaccinia Virus protein VP39"/>
    <property type="match status" value="1"/>
</dbReference>
<evidence type="ECO:0000259" key="1">
    <source>
        <dbReference type="Pfam" id="PF08241"/>
    </source>
</evidence>
<name>A0A4Y7KPV8_PAPSO</name>
<dbReference type="AlphaFoldDB" id="A0A4Y7KPV8"/>
<dbReference type="Gramene" id="RZC74380">
    <property type="protein sequence ID" value="RZC74380"/>
    <property type="gene ID" value="C5167_049858"/>
</dbReference>
<dbReference type="PANTHER" id="PTHR44575:SF2">
    <property type="entry name" value="OS01G0589200 PROTEIN"/>
    <property type="match status" value="1"/>
</dbReference>
<dbReference type="STRING" id="3469.A0A4Y7KPV8"/>
<dbReference type="OMA" id="QYVFDGY"/>
<dbReference type="SUPFAM" id="SSF53335">
    <property type="entry name" value="S-adenosyl-L-methionine-dependent methyltransferases"/>
    <property type="match status" value="1"/>
</dbReference>
<sequence>MAEETTDLLINESELVEETSDALADESEMSEEFYDFLSDRPVAEYWDGRPTYLQEWYSMVANFSTGHSRAWDVGTGNGIAAHGIAEFYDEVIATDISEVELEKARPHPKVTYMHTPPSMSDEELISKLGGEASLDMITVAQAIQYFDLPRFYSMVNRVLKPDGVIIVWGYINEKSEFFFNGESGPKFLPQDLLWERLLESALPYRGPNVRDISDEYKTLPFPFEDVGIGGEGDPFNLIIPTRLTFEGFLEMARAWPDVAAAKDQGVDVLSEELIEEFRADWGDRPVDLIPRPFLFKGFMLAGSLKKESMDVNGS</sequence>
<keyword evidence="3" id="KW-1185">Reference proteome</keyword>
<dbReference type="EMBL" id="CM010722">
    <property type="protein sequence ID" value="RZC74380.1"/>
    <property type="molecule type" value="Genomic_DNA"/>
</dbReference>
<feature type="domain" description="Methyltransferase type 11" evidence="1">
    <location>
        <begin position="72"/>
        <end position="167"/>
    </location>
</feature>
<reference evidence="2 3" key="1">
    <citation type="journal article" date="2018" name="Science">
        <title>The opium poppy genome and morphinan production.</title>
        <authorList>
            <person name="Guo L."/>
            <person name="Winzer T."/>
            <person name="Yang X."/>
            <person name="Li Y."/>
            <person name="Ning Z."/>
            <person name="He Z."/>
            <person name="Teodor R."/>
            <person name="Lu Y."/>
            <person name="Bowser T.A."/>
            <person name="Graham I.A."/>
            <person name="Ye K."/>
        </authorList>
    </citation>
    <scope>NUCLEOTIDE SEQUENCE [LARGE SCALE GENOMIC DNA]</scope>
    <source>
        <strain evidence="3">cv. HN1</strain>
        <tissue evidence="2">Leaves</tissue>
    </source>
</reference>
<dbReference type="Proteomes" id="UP000316621">
    <property type="component" value="Chromosome 8"/>
</dbReference>
<accession>A0A4Y7KPV8</accession>
<dbReference type="CDD" id="cd02440">
    <property type="entry name" value="AdoMet_MTases"/>
    <property type="match status" value="1"/>
</dbReference>
<protein>
    <recommendedName>
        <fullName evidence="1">Methyltransferase type 11 domain-containing protein</fullName>
    </recommendedName>
</protein>
<dbReference type="GO" id="GO:0008757">
    <property type="term" value="F:S-adenosylmethionine-dependent methyltransferase activity"/>
    <property type="evidence" value="ECO:0007669"/>
    <property type="project" value="InterPro"/>
</dbReference>
<gene>
    <name evidence="2" type="ORF">C5167_049858</name>
</gene>
<evidence type="ECO:0000313" key="3">
    <source>
        <dbReference type="Proteomes" id="UP000316621"/>
    </source>
</evidence>
<evidence type="ECO:0000313" key="2">
    <source>
        <dbReference type="EMBL" id="RZC74380.1"/>
    </source>
</evidence>
<organism evidence="2 3">
    <name type="scientific">Papaver somniferum</name>
    <name type="common">Opium poppy</name>
    <dbReference type="NCBI Taxonomy" id="3469"/>
    <lineage>
        <taxon>Eukaryota</taxon>
        <taxon>Viridiplantae</taxon>
        <taxon>Streptophyta</taxon>
        <taxon>Embryophyta</taxon>
        <taxon>Tracheophyta</taxon>
        <taxon>Spermatophyta</taxon>
        <taxon>Magnoliopsida</taxon>
        <taxon>Ranunculales</taxon>
        <taxon>Papaveraceae</taxon>
        <taxon>Papaveroideae</taxon>
        <taxon>Papaver</taxon>
    </lineage>
</organism>
<dbReference type="Pfam" id="PF08241">
    <property type="entry name" value="Methyltransf_11"/>
    <property type="match status" value="1"/>
</dbReference>
<dbReference type="InterPro" id="IPR029063">
    <property type="entry name" value="SAM-dependent_MTases_sf"/>
</dbReference>
<dbReference type="InterPro" id="IPR013216">
    <property type="entry name" value="Methyltransf_11"/>
</dbReference>
<dbReference type="OrthoDB" id="10027013at2759"/>
<proteinExistence type="predicted"/>
<dbReference type="PANTHER" id="PTHR44575">
    <property type="entry name" value="OS01G0589200 PROTEIN"/>
    <property type="match status" value="1"/>
</dbReference>